<accession>A0ABP0XT77</accession>
<keyword evidence="11 17" id="KW-1133">Transmembrane helix</keyword>
<keyword evidence="8 15" id="KW-0547">Nucleotide-binding</keyword>
<dbReference type="InterPro" id="IPR001611">
    <property type="entry name" value="Leu-rich_rpt"/>
</dbReference>
<dbReference type="PROSITE" id="PS00108">
    <property type="entry name" value="PROTEIN_KINASE_ST"/>
    <property type="match status" value="1"/>
</dbReference>
<dbReference type="CDD" id="cd14066">
    <property type="entry name" value="STKc_IRAK"/>
    <property type="match status" value="1"/>
</dbReference>
<evidence type="ECO:0000256" key="16">
    <source>
        <dbReference type="SAM" id="MobiDB-lite"/>
    </source>
</evidence>
<dbReference type="PROSITE" id="PS00107">
    <property type="entry name" value="PROTEIN_KINASE_ATP"/>
    <property type="match status" value="1"/>
</dbReference>
<organism evidence="20 21">
    <name type="scientific">Citrullus colocynthis</name>
    <name type="common">colocynth</name>
    <dbReference type="NCBI Taxonomy" id="252529"/>
    <lineage>
        <taxon>Eukaryota</taxon>
        <taxon>Viridiplantae</taxon>
        <taxon>Streptophyta</taxon>
        <taxon>Embryophyta</taxon>
        <taxon>Tracheophyta</taxon>
        <taxon>Spermatophyta</taxon>
        <taxon>Magnoliopsida</taxon>
        <taxon>eudicotyledons</taxon>
        <taxon>Gunneridae</taxon>
        <taxon>Pentapetalae</taxon>
        <taxon>rosids</taxon>
        <taxon>fabids</taxon>
        <taxon>Cucurbitales</taxon>
        <taxon>Cucurbitaceae</taxon>
        <taxon>Benincaseae</taxon>
        <taxon>Citrullus</taxon>
    </lineage>
</organism>
<feature type="region of interest" description="Disordered" evidence="16">
    <location>
        <begin position="911"/>
        <end position="949"/>
    </location>
</feature>
<evidence type="ECO:0000256" key="17">
    <source>
        <dbReference type="SAM" id="Phobius"/>
    </source>
</evidence>
<dbReference type="InterPro" id="IPR052422">
    <property type="entry name" value="Auxin_Ser/Thr_Kinase"/>
</dbReference>
<evidence type="ECO:0000256" key="7">
    <source>
        <dbReference type="ARBA" id="ARBA00022737"/>
    </source>
</evidence>
<evidence type="ECO:0000256" key="15">
    <source>
        <dbReference type="PROSITE-ProRule" id="PRU10141"/>
    </source>
</evidence>
<evidence type="ECO:0000256" key="5">
    <source>
        <dbReference type="ARBA" id="ARBA00022692"/>
    </source>
</evidence>
<dbReference type="Proteomes" id="UP001642487">
    <property type="component" value="Chromosome 10"/>
</dbReference>
<dbReference type="InterPro" id="IPR000719">
    <property type="entry name" value="Prot_kinase_dom"/>
</dbReference>
<dbReference type="SUPFAM" id="SSF56112">
    <property type="entry name" value="Protein kinase-like (PK-like)"/>
    <property type="match status" value="1"/>
</dbReference>
<dbReference type="PROSITE" id="PS50011">
    <property type="entry name" value="PROTEIN_KINASE_DOM"/>
    <property type="match status" value="1"/>
</dbReference>
<evidence type="ECO:0000256" key="3">
    <source>
        <dbReference type="ARBA" id="ARBA00022614"/>
    </source>
</evidence>
<reference evidence="20 21" key="1">
    <citation type="submission" date="2024-03" db="EMBL/GenBank/DDBJ databases">
        <authorList>
            <person name="Gkanogiannis A."/>
            <person name="Becerra Lopez-Lavalle L."/>
        </authorList>
    </citation>
    <scope>NUCLEOTIDE SEQUENCE [LARGE SCALE GENOMIC DNA]</scope>
</reference>
<dbReference type="Gene3D" id="1.10.510.10">
    <property type="entry name" value="Transferase(Phosphotransferase) domain 1"/>
    <property type="match status" value="1"/>
</dbReference>
<sequence>MREPHLGFGVFLLVFPLFLQFVGFSVYSQTSGGGGDGSVMNVMKNSIGAPSSLGWTGSDYCQWKHVKCDSQNRVVKIQVGNQNLKGSLPTELSSLSALVQLEVQSNQLGGPFPNLADSLQILLAHDNLFTSMPSDFFAKKSALQTIDIDNNPFSAWRIPDNIRDASGLQEISANRVNITGTIPEVFDGSTFPTLRNLHLAGNFLEGELPASLAGSSIQSLWLNGQQSSSKLNGSIAILQNMTNLQEVWLHLNQFSGPLPDFSNLQELVNLSLRDNQLTGIVPSSLVNLKSLMVVNLTNNMLQGPTPAFNPNVQLDMRPGSNNFCLDSPGEPCDPRVNALLSVAQSMGFPTAFAQGWEGNNPCENFKGVTCTGNPENITIINFKNMGLAGSISPSFSLLTSVQKLILSNNFLSGTIPNELVNMPSLTELDVSNNRLHGKVPAFRKNVIVNTDGNPDIGKDSASAPAPGSPTGTPTSGGSGDVSDNGGKKSNIGAVVGSIIGVIVGLLLVGTVIFFLYKRKKRHGSRVQSPNTVVVHPSHSGDQNSVKITITEARADGSAPETSRVPIAGPSDVHVVEAGNLVISIQVLRNVTNNFSPENILGKGGFGTVYKGELHDGTKIAVKRMESGVIGEKGLNEFKAEIAVLTKVRHRNLVALLGYCLDGNERLLVYEYMPQGTFSRFLFHWKEEGIKPLEWKRRLIVVLDVARGVEYLHSLAHQSFIHRDLKPSNILLGDDLRAKVADFGLVRLAPEGKASIETRLAGTFGYLAPEYAVTGRVTTKVDVYSFGVILMEMISGRKAIDESQPEESLHLVSWFRRMHINKDTFSKAIDPSIDIDEETLASVNTVADLAGHCCAREPYQRPDMSHAVNVLSSLVDVWKPTEPDSEENLGIDLELSLPQALRKWQAFEGNSNMDESSSSSSFLASGDNTQTSIPNRPSGFANSFTSVDAR</sequence>
<feature type="binding site" evidence="15">
    <location>
        <position position="622"/>
    </location>
    <ligand>
        <name>ATP</name>
        <dbReference type="ChEBI" id="CHEBI:30616"/>
    </ligand>
</feature>
<dbReference type="EMBL" id="OZ021744">
    <property type="protein sequence ID" value="CAK9311368.1"/>
    <property type="molecule type" value="Genomic_DNA"/>
</dbReference>
<keyword evidence="4" id="KW-0808">Transferase</keyword>
<dbReference type="Pfam" id="PF00069">
    <property type="entry name" value="Pkinase"/>
    <property type="match status" value="1"/>
</dbReference>
<feature type="compositionally biased region" description="Polar residues" evidence="16">
    <location>
        <begin position="921"/>
        <end position="949"/>
    </location>
</feature>
<evidence type="ECO:0000256" key="10">
    <source>
        <dbReference type="ARBA" id="ARBA00022840"/>
    </source>
</evidence>
<evidence type="ECO:0000259" key="19">
    <source>
        <dbReference type="PROSITE" id="PS50011"/>
    </source>
</evidence>
<evidence type="ECO:0000256" key="14">
    <source>
        <dbReference type="ARBA" id="ARBA00023180"/>
    </source>
</evidence>
<dbReference type="InterPro" id="IPR013210">
    <property type="entry name" value="LRR_N_plant-typ"/>
</dbReference>
<dbReference type="Pfam" id="PF08263">
    <property type="entry name" value="LRRNT_2"/>
    <property type="match status" value="2"/>
</dbReference>
<feature type="domain" description="Protein kinase" evidence="19">
    <location>
        <begin position="594"/>
        <end position="874"/>
    </location>
</feature>
<comment type="subcellular location">
    <subcellularLocation>
        <location evidence="1">Membrane</location>
        <topology evidence="1">Single-pass membrane protein</topology>
    </subcellularLocation>
</comment>
<evidence type="ECO:0000313" key="21">
    <source>
        <dbReference type="Proteomes" id="UP001642487"/>
    </source>
</evidence>
<protein>
    <recommendedName>
        <fullName evidence="19">Protein kinase domain-containing protein</fullName>
    </recommendedName>
</protein>
<keyword evidence="6 18" id="KW-0732">Signal</keyword>
<dbReference type="Pfam" id="PF00560">
    <property type="entry name" value="LRR_1"/>
    <property type="match status" value="3"/>
</dbReference>
<evidence type="ECO:0000256" key="6">
    <source>
        <dbReference type="ARBA" id="ARBA00022729"/>
    </source>
</evidence>
<keyword evidence="10 15" id="KW-0067">ATP-binding</keyword>
<evidence type="ECO:0000256" key="9">
    <source>
        <dbReference type="ARBA" id="ARBA00022777"/>
    </source>
</evidence>
<proteinExistence type="inferred from homology"/>
<feature type="region of interest" description="Disordered" evidence="16">
    <location>
        <begin position="453"/>
        <end position="484"/>
    </location>
</feature>
<evidence type="ECO:0000256" key="13">
    <source>
        <dbReference type="ARBA" id="ARBA00023170"/>
    </source>
</evidence>
<dbReference type="InterPro" id="IPR017441">
    <property type="entry name" value="Protein_kinase_ATP_BS"/>
</dbReference>
<keyword evidence="13" id="KW-0675">Receptor</keyword>
<feature type="transmembrane region" description="Helical" evidence="17">
    <location>
        <begin position="491"/>
        <end position="516"/>
    </location>
</feature>
<evidence type="ECO:0000313" key="20">
    <source>
        <dbReference type="EMBL" id="CAK9311368.1"/>
    </source>
</evidence>
<keyword evidence="5 17" id="KW-0812">Transmembrane</keyword>
<evidence type="ECO:0000256" key="18">
    <source>
        <dbReference type="SAM" id="SignalP"/>
    </source>
</evidence>
<evidence type="ECO:0000256" key="12">
    <source>
        <dbReference type="ARBA" id="ARBA00023136"/>
    </source>
</evidence>
<dbReference type="InterPro" id="IPR011009">
    <property type="entry name" value="Kinase-like_dom_sf"/>
</dbReference>
<evidence type="ECO:0000256" key="8">
    <source>
        <dbReference type="ARBA" id="ARBA00022741"/>
    </source>
</evidence>
<keyword evidence="3" id="KW-0433">Leucine-rich repeat</keyword>
<name>A0ABP0XT77_9ROSI</name>
<keyword evidence="14" id="KW-0325">Glycoprotein</keyword>
<dbReference type="Gene3D" id="3.30.200.20">
    <property type="entry name" value="Phosphorylase Kinase, domain 1"/>
    <property type="match status" value="1"/>
</dbReference>
<keyword evidence="21" id="KW-1185">Reference proteome</keyword>
<evidence type="ECO:0000256" key="11">
    <source>
        <dbReference type="ARBA" id="ARBA00022989"/>
    </source>
</evidence>
<keyword evidence="7" id="KW-0677">Repeat</keyword>
<feature type="chain" id="PRO_5047003838" description="Protein kinase domain-containing protein" evidence="18">
    <location>
        <begin position="25"/>
        <end position="949"/>
    </location>
</feature>
<feature type="compositionally biased region" description="Low complexity" evidence="16">
    <location>
        <begin position="460"/>
        <end position="473"/>
    </location>
</feature>
<dbReference type="PANTHER" id="PTHR47986:SF34">
    <property type="entry name" value="RECEPTOR-LIKE KINASE TMK2"/>
    <property type="match status" value="1"/>
</dbReference>
<dbReference type="SMART" id="SM00220">
    <property type="entry name" value="S_TKc"/>
    <property type="match status" value="1"/>
</dbReference>
<dbReference type="PANTHER" id="PTHR47986">
    <property type="entry name" value="OSJNBA0070M12.3 PROTEIN"/>
    <property type="match status" value="1"/>
</dbReference>
<dbReference type="SUPFAM" id="SSF52058">
    <property type="entry name" value="L domain-like"/>
    <property type="match status" value="2"/>
</dbReference>
<comment type="similarity">
    <text evidence="2">Belongs to the protein kinase superfamily. Ser/Thr protein kinase family.</text>
</comment>
<evidence type="ECO:0000256" key="2">
    <source>
        <dbReference type="ARBA" id="ARBA00008684"/>
    </source>
</evidence>
<dbReference type="InterPro" id="IPR008271">
    <property type="entry name" value="Ser/Thr_kinase_AS"/>
</dbReference>
<evidence type="ECO:0000256" key="4">
    <source>
        <dbReference type="ARBA" id="ARBA00022679"/>
    </source>
</evidence>
<dbReference type="InterPro" id="IPR032675">
    <property type="entry name" value="LRR_dom_sf"/>
</dbReference>
<gene>
    <name evidence="20" type="ORF">CITCOLO1_LOCUS3027</name>
</gene>
<dbReference type="Gene3D" id="3.80.10.10">
    <property type="entry name" value="Ribonuclease Inhibitor"/>
    <property type="match status" value="2"/>
</dbReference>
<keyword evidence="9" id="KW-0418">Kinase</keyword>
<feature type="signal peptide" evidence="18">
    <location>
        <begin position="1"/>
        <end position="24"/>
    </location>
</feature>
<keyword evidence="12 17" id="KW-0472">Membrane</keyword>
<evidence type="ECO:0000256" key="1">
    <source>
        <dbReference type="ARBA" id="ARBA00004167"/>
    </source>
</evidence>